<protein>
    <submittedName>
        <fullName evidence="3">Metallophosphoesterase</fullName>
    </submittedName>
</protein>
<organism evidence="3 4">
    <name type="scientific">Mailhella massiliensis</name>
    <dbReference type="NCBI Taxonomy" id="1903261"/>
    <lineage>
        <taxon>Bacteria</taxon>
        <taxon>Pseudomonadati</taxon>
        <taxon>Thermodesulfobacteriota</taxon>
        <taxon>Desulfovibrionia</taxon>
        <taxon>Desulfovibrionales</taxon>
        <taxon>Desulfovibrionaceae</taxon>
        <taxon>Mailhella</taxon>
    </lineage>
</organism>
<dbReference type="InterPro" id="IPR004843">
    <property type="entry name" value="Calcineurin-like_PHP"/>
</dbReference>
<accession>A0A921DQF8</accession>
<keyword evidence="1" id="KW-0472">Membrane</keyword>
<dbReference type="Gene3D" id="3.60.21.10">
    <property type="match status" value="1"/>
</dbReference>
<feature type="transmembrane region" description="Helical" evidence="1">
    <location>
        <begin position="9"/>
        <end position="27"/>
    </location>
</feature>
<dbReference type="AlphaFoldDB" id="A0A921DQF8"/>
<dbReference type="SUPFAM" id="SSF56300">
    <property type="entry name" value="Metallo-dependent phosphatases"/>
    <property type="match status" value="1"/>
</dbReference>
<reference evidence="3" key="1">
    <citation type="journal article" date="2021" name="PeerJ">
        <title>Extensive microbial diversity within the chicken gut microbiome revealed by metagenomics and culture.</title>
        <authorList>
            <person name="Gilroy R."/>
            <person name="Ravi A."/>
            <person name="Getino M."/>
            <person name="Pursley I."/>
            <person name="Horton D.L."/>
            <person name="Alikhan N.F."/>
            <person name="Baker D."/>
            <person name="Gharbi K."/>
            <person name="Hall N."/>
            <person name="Watson M."/>
            <person name="Adriaenssens E.M."/>
            <person name="Foster-Nyarko E."/>
            <person name="Jarju S."/>
            <person name="Secka A."/>
            <person name="Antonio M."/>
            <person name="Oren A."/>
            <person name="Chaudhuri R.R."/>
            <person name="La Ragione R."/>
            <person name="Hildebrand F."/>
            <person name="Pallen M.J."/>
        </authorList>
    </citation>
    <scope>NUCLEOTIDE SEQUENCE</scope>
    <source>
        <strain evidence="3">ChiGjej2B2-19336</strain>
    </source>
</reference>
<keyword evidence="1" id="KW-0812">Transmembrane</keyword>
<dbReference type="CDD" id="cd07385">
    <property type="entry name" value="MPP_YkuE_C"/>
    <property type="match status" value="1"/>
</dbReference>
<dbReference type="GO" id="GO:0016787">
    <property type="term" value="F:hydrolase activity"/>
    <property type="evidence" value="ECO:0007669"/>
    <property type="project" value="InterPro"/>
</dbReference>
<evidence type="ECO:0000259" key="2">
    <source>
        <dbReference type="Pfam" id="PF00149"/>
    </source>
</evidence>
<evidence type="ECO:0000313" key="3">
    <source>
        <dbReference type="EMBL" id="HJD96485.1"/>
    </source>
</evidence>
<evidence type="ECO:0000313" key="4">
    <source>
        <dbReference type="Proteomes" id="UP000698963"/>
    </source>
</evidence>
<proteinExistence type="predicted"/>
<sequence length="403" mass="44085">MADYKRNRMFFASSTTFMLAVAAYMSFSLLWHEPVPTGWRAALTLLLLLLSQTITIMRALVSFRPNLPLRLMRVGGFVSSSFMVLSWLVLVRDALLAPAFVVSLFVPGTGGGVDMFFSALLSIPAELCMVLFSLAAAAFGMTRALAVPSVRRVDIPIRGLPPELEGLTIAHLSDLHIGSTFTGEWLEEVVRRTNALEPDFTLITGDLADGTPERIGRFLFPITRLRARCGVAVSVGNHDYYAGLRSWVDTWRSWGITVLVNEHKEYRVRGRNVVVAGVSDPCAVLFRSLDASLGPPDTRKALQGAGEGLRILMAHRPGDAEQNAALGCHLQLSGHTHGGQFFFLFPLVSRMNRGFRSGLYKAGSMPVYVSPGTGMWGYVPMRLGVAAEITLLTLKKDSPPSRS</sequence>
<dbReference type="PANTHER" id="PTHR31302">
    <property type="entry name" value="TRANSMEMBRANE PROTEIN WITH METALLOPHOSPHOESTERASE DOMAIN-RELATED"/>
    <property type="match status" value="1"/>
</dbReference>
<gene>
    <name evidence="3" type="ORF">K8W16_02410</name>
</gene>
<keyword evidence="1" id="KW-1133">Transmembrane helix</keyword>
<evidence type="ECO:0000256" key="1">
    <source>
        <dbReference type="SAM" id="Phobius"/>
    </source>
</evidence>
<dbReference type="EMBL" id="DYZA01000043">
    <property type="protein sequence ID" value="HJD96485.1"/>
    <property type="molecule type" value="Genomic_DNA"/>
</dbReference>
<feature type="transmembrane region" description="Helical" evidence="1">
    <location>
        <begin position="117"/>
        <end position="142"/>
    </location>
</feature>
<dbReference type="Proteomes" id="UP000698963">
    <property type="component" value="Unassembled WGS sequence"/>
</dbReference>
<dbReference type="Pfam" id="PF00149">
    <property type="entry name" value="Metallophos"/>
    <property type="match status" value="1"/>
</dbReference>
<feature type="transmembrane region" description="Helical" evidence="1">
    <location>
        <begin position="39"/>
        <end position="61"/>
    </location>
</feature>
<comment type="caution">
    <text evidence="3">The sequence shown here is derived from an EMBL/GenBank/DDBJ whole genome shotgun (WGS) entry which is preliminary data.</text>
</comment>
<dbReference type="PANTHER" id="PTHR31302:SF0">
    <property type="entry name" value="TRANSMEMBRANE PROTEIN WITH METALLOPHOSPHOESTERASE DOMAIN"/>
    <property type="match status" value="1"/>
</dbReference>
<dbReference type="InterPro" id="IPR051158">
    <property type="entry name" value="Metallophosphoesterase_sf"/>
</dbReference>
<name>A0A921DQF8_9BACT</name>
<feature type="domain" description="Calcineurin-like phosphoesterase" evidence="2">
    <location>
        <begin position="168"/>
        <end position="338"/>
    </location>
</feature>
<dbReference type="InterPro" id="IPR029052">
    <property type="entry name" value="Metallo-depent_PP-like"/>
</dbReference>
<dbReference type="RefSeq" id="WP_304120838.1">
    <property type="nucleotide sequence ID" value="NZ_DYZA01000043.1"/>
</dbReference>
<reference evidence="3" key="2">
    <citation type="submission" date="2021-09" db="EMBL/GenBank/DDBJ databases">
        <authorList>
            <person name="Gilroy R."/>
        </authorList>
    </citation>
    <scope>NUCLEOTIDE SEQUENCE</scope>
    <source>
        <strain evidence="3">ChiGjej2B2-19336</strain>
    </source>
</reference>